<organism evidence="2 3">
    <name type="scientific">Trichostrongylus colubriformis</name>
    <name type="common">Black scour worm</name>
    <dbReference type="NCBI Taxonomy" id="6319"/>
    <lineage>
        <taxon>Eukaryota</taxon>
        <taxon>Metazoa</taxon>
        <taxon>Ecdysozoa</taxon>
        <taxon>Nematoda</taxon>
        <taxon>Chromadorea</taxon>
        <taxon>Rhabditida</taxon>
        <taxon>Rhabditina</taxon>
        <taxon>Rhabditomorpha</taxon>
        <taxon>Strongyloidea</taxon>
        <taxon>Trichostrongylidae</taxon>
        <taxon>Trichostrongylus</taxon>
    </lineage>
</organism>
<reference evidence="2 3" key="1">
    <citation type="submission" date="2019-10" db="EMBL/GenBank/DDBJ databases">
        <title>Assembly and Annotation for the nematode Trichostrongylus colubriformis.</title>
        <authorList>
            <person name="Martin J."/>
        </authorList>
    </citation>
    <scope>NUCLEOTIDE SEQUENCE [LARGE SCALE GENOMIC DNA]</scope>
    <source>
        <strain evidence="2">G859</strain>
        <tissue evidence="2">Whole worm</tissue>
    </source>
</reference>
<name>A0AAN8G836_TRICO</name>
<evidence type="ECO:0000256" key="1">
    <source>
        <dbReference type="SAM" id="Coils"/>
    </source>
</evidence>
<evidence type="ECO:0000313" key="3">
    <source>
        <dbReference type="Proteomes" id="UP001331761"/>
    </source>
</evidence>
<gene>
    <name evidence="2" type="ORF">GCK32_009676</name>
</gene>
<dbReference type="AlphaFoldDB" id="A0AAN8G836"/>
<accession>A0AAN8G836</accession>
<proteinExistence type="predicted"/>
<protein>
    <submittedName>
        <fullName evidence="2">Uncharacterized protein</fullName>
    </submittedName>
</protein>
<dbReference type="Proteomes" id="UP001331761">
    <property type="component" value="Unassembled WGS sequence"/>
</dbReference>
<dbReference type="EMBL" id="WIXE01004373">
    <property type="protein sequence ID" value="KAK5983098.1"/>
    <property type="molecule type" value="Genomic_DNA"/>
</dbReference>
<keyword evidence="1" id="KW-0175">Coiled coil</keyword>
<keyword evidence="3" id="KW-1185">Reference proteome</keyword>
<evidence type="ECO:0000313" key="2">
    <source>
        <dbReference type="EMBL" id="KAK5983098.1"/>
    </source>
</evidence>
<feature type="coiled-coil region" evidence="1">
    <location>
        <begin position="41"/>
        <end position="70"/>
    </location>
</feature>
<comment type="caution">
    <text evidence="2">The sequence shown here is derived from an EMBL/GenBank/DDBJ whole genome shotgun (WGS) entry which is preliminary data.</text>
</comment>
<sequence length="73" mass="8710">MSNNKCRGLFNASRHPITHSFLVIYVHCTVFEKELETVRAREELEKKRSAAEIAIRVEKLKRKIRSKKELWKK</sequence>